<reference evidence="3" key="1">
    <citation type="submission" date="2016-10" db="EMBL/GenBank/DDBJ databases">
        <authorList>
            <person name="Varghese N."/>
            <person name="Submissions S."/>
        </authorList>
    </citation>
    <scope>NUCLEOTIDE SEQUENCE [LARGE SCALE GENOMIC DNA]</scope>
    <source>
        <strain evidence="3">CGMCC 4.3525</strain>
    </source>
</reference>
<dbReference type="RefSeq" id="WP_089957440.1">
    <property type="nucleotide sequence ID" value="NZ_FOFR01000018.1"/>
</dbReference>
<keyword evidence="3" id="KW-1185">Reference proteome</keyword>
<evidence type="ECO:0000313" key="2">
    <source>
        <dbReference type="EMBL" id="SER95947.1"/>
    </source>
</evidence>
<dbReference type="EMBL" id="FOFR01000018">
    <property type="protein sequence ID" value="SER95947.1"/>
    <property type="molecule type" value="Genomic_DNA"/>
</dbReference>
<dbReference type="STRING" id="402600.SAMN05216188_11891"/>
<protein>
    <submittedName>
        <fullName evidence="2">Uncharacterized protein</fullName>
    </submittedName>
</protein>
<dbReference type="Proteomes" id="UP000199352">
    <property type="component" value="Unassembled WGS sequence"/>
</dbReference>
<name>A0A1H9TFX4_9PSEU</name>
<proteinExistence type="predicted"/>
<sequence>MIKSKTHDLTPEDAAELLRRQNLSRPLFQALFQTTAKYAAVDEDLGRIIRRLVTTLNGDAVEMDDGKVEYFARGHGRMLLALAEVRQPLTVPDALVQAPAGGWGAKGVLWQHVCGHVEEWPRAEAPDSGGCDACESGSPDASDWQPLLVPRRDDPNQIMIPLDELEADRG</sequence>
<accession>A0A1H9TFX4</accession>
<feature type="region of interest" description="Disordered" evidence="1">
    <location>
        <begin position="124"/>
        <end position="155"/>
    </location>
</feature>
<gene>
    <name evidence="2" type="ORF">SAMN05216188_11891</name>
</gene>
<evidence type="ECO:0000256" key="1">
    <source>
        <dbReference type="SAM" id="MobiDB-lite"/>
    </source>
</evidence>
<organism evidence="2 3">
    <name type="scientific">Lentzea xinjiangensis</name>
    <dbReference type="NCBI Taxonomy" id="402600"/>
    <lineage>
        <taxon>Bacteria</taxon>
        <taxon>Bacillati</taxon>
        <taxon>Actinomycetota</taxon>
        <taxon>Actinomycetes</taxon>
        <taxon>Pseudonocardiales</taxon>
        <taxon>Pseudonocardiaceae</taxon>
        <taxon>Lentzea</taxon>
    </lineage>
</organism>
<evidence type="ECO:0000313" key="3">
    <source>
        <dbReference type="Proteomes" id="UP000199352"/>
    </source>
</evidence>
<dbReference type="AlphaFoldDB" id="A0A1H9TFX4"/>